<dbReference type="AlphaFoldDB" id="A0A3G8H557"/>
<dbReference type="NCBIfam" id="TIGR02777">
    <property type="entry name" value="LigD_PE_dom"/>
    <property type="match status" value="1"/>
</dbReference>
<dbReference type="InterPro" id="IPR014145">
    <property type="entry name" value="LigD_pol_dom"/>
</dbReference>
<dbReference type="NCBIfam" id="TIGR02779">
    <property type="entry name" value="NHEJ_ligase_lig"/>
    <property type="match status" value="1"/>
</dbReference>
<keyword evidence="11" id="KW-0269">Exonuclease</keyword>
<dbReference type="NCBIfam" id="NF004628">
    <property type="entry name" value="PRK05972.1"/>
    <property type="match status" value="1"/>
</dbReference>
<dbReference type="GO" id="GO:0006281">
    <property type="term" value="P:DNA repair"/>
    <property type="evidence" value="ECO:0007669"/>
    <property type="project" value="UniProtKB-KW"/>
</dbReference>
<dbReference type="Pfam" id="PF13298">
    <property type="entry name" value="LigD_N"/>
    <property type="match status" value="1"/>
</dbReference>
<dbReference type="PROSITE" id="PS50160">
    <property type="entry name" value="DNA_LIGASE_A3"/>
    <property type="match status" value="1"/>
</dbReference>
<evidence type="ECO:0000256" key="8">
    <source>
        <dbReference type="ARBA" id="ARBA00022741"/>
    </source>
</evidence>
<dbReference type="NCBIfam" id="TIGR02778">
    <property type="entry name" value="ligD_pol"/>
    <property type="match status" value="1"/>
</dbReference>
<keyword evidence="18" id="KW-0511">Multifunctional enzyme</keyword>
<evidence type="ECO:0000256" key="4">
    <source>
        <dbReference type="ARBA" id="ARBA00022679"/>
    </source>
</evidence>
<comment type="cofactor">
    <cofactor evidence="1">
        <name>Mn(2+)</name>
        <dbReference type="ChEBI" id="CHEBI:29035"/>
    </cofactor>
</comment>
<evidence type="ECO:0000256" key="18">
    <source>
        <dbReference type="ARBA" id="ARBA00023268"/>
    </source>
</evidence>
<evidence type="ECO:0000256" key="10">
    <source>
        <dbReference type="ARBA" id="ARBA00022801"/>
    </source>
</evidence>
<feature type="compositionally biased region" description="Basic and acidic residues" evidence="21">
    <location>
        <begin position="550"/>
        <end position="559"/>
    </location>
</feature>
<dbReference type="Gene3D" id="3.30.470.30">
    <property type="entry name" value="DNA ligase/mRNA capping enzyme"/>
    <property type="match status" value="1"/>
</dbReference>
<evidence type="ECO:0000256" key="2">
    <source>
        <dbReference type="ARBA" id="ARBA00012727"/>
    </source>
</evidence>
<evidence type="ECO:0000256" key="19">
    <source>
        <dbReference type="ARBA" id="ARBA00029943"/>
    </source>
</evidence>
<feature type="region of interest" description="Disordered" evidence="21">
    <location>
        <begin position="1"/>
        <end position="43"/>
    </location>
</feature>
<dbReference type="Pfam" id="PF04679">
    <property type="entry name" value="DNA_ligase_A_C"/>
    <property type="match status" value="1"/>
</dbReference>
<evidence type="ECO:0000256" key="16">
    <source>
        <dbReference type="ARBA" id="ARBA00023204"/>
    </source>
</evidence>
<protein>
    <recommendedName>
        <fullName evidence="2">DNA ligase (ATP)</fullName>
        <ecNumber evidence="2">6.5.1.1</ecNumber>
    </recommendedName>
    <alternativeName>
        <fullName evidence="19">NHEJ DNA polymerase</fullName>
    </alternativeName>
</protein>
<keyword evidence="16" id="KW-0234">DNA repair</keyword>
<dbReference type="GO" id="GO:0005524">
    <property type="term" value="F:ATP binding"/>
    <property type="evidence" value="ECO:0007669"/>
    <property type="project" value="UniProtKB-KW"/>
</dbReference>
<dbReference type="GO" id="GO:0004527">
    <property type="term" value="F:exonuclease activity"/>
    <property type="evidence" value="ECO:0007669"/>
    <property type="project" value="UniProtKB-KW"/>
</dbReference>
<feature type="region of interest" description="Disordered" evidence="21">
    <location>
        <begin position="550"/>
        <end position="574"/>
    </location>
</feature>
<keyword evidence="4" id="KW-0808">Transferase</keyword>
<dbReference type="InterPro" id="IPR014146">
    <property type="entry name" value="LigD_ligase_dom"/>
</dbReference>
<evidence type="ECO:0000256" key="15">
    <source>
        <dbReference type="ARBA" id="ARBA00023172"/>
    </source>
</evidence>
<dbReference type="OrthoDB" id="9802472at2"/>
<dbReference type="SUPFAM" id="SSF50249">
    <property type="entry name" value="Nucleic acid-binding proteins"/>
    <property type="match status" value="1"/>
</dbReference>
<dbReference type="InterPro" id="IPR012340">
    <property type="entry name" value="NA-bd_OB-fold"/>
</dbReference>
<evidence type="ECO:0000256" key="11">
    <source>
        <dbReference type="ARBA" id="ARBA00022839"/>
    </source>
</evidence>
<keyword evidence="10" id="KW-0378">Hydrolase</keyword>
<dbReference type="NCBIfam" id="TIGR02776">
    <property type="entry name" value="NHEJ_ligase_prk"/>
    <property type="match status" value="1"/>
</dbReference>
<dbReference type="SUPFAM" id="SSF56091">
    <property type="entry name" value="DNA ligase/mRNA capping enzyme, catalytic domain"/>
    <property type="match status" value="1"/>
</dbReference>
<evidence type="ECO:0000256" key="17">
    <source>
        <dbReference type="ARBA" id="ARBA00023211"/>
    </source>
</evidence>
<dbReference type="InterPro" id="IPR033651">
    <property type="entry name" value="PaeLigD_Pol-like"/>
</dbReference>
<evidence type="ECO:0000256" key="1">
    <source>
        <dbReference type="ARBA" id="ARBA00001936"/>
    </source>
</evidence>
<evidence type="ECO:0000259" key="22">
    <source>
        <dbReference type="PROSITE" id="PS50160"/>
    </source>
</evidence>
<dbReference type="RefSeq" id="WP_124685394.1">
    <property type="nucleotide sequence ID" value="NZ_CP033970.1"/>
</dbReference>
<evidence type="ECO:0000256" key="5">
    <source>
        <dbReference type="ARBA" id="ARBA00022695"/>
    </source>
</evidence>
<dbReference type="InterPro" id="IPR014143">
    <property type="entry name" value="NHEJ_ligase_prk"/>
</dbReference>
<evidence type="ECO:0000256" key="12">
    <source>
        <dbReference type="ARBA" id="ARBA00022840"/>
    </source>
</evidence>
<keyword evidence="12" id="KW-0067">ATP-binding</keyword>
<dbReference type="InterPro" id="IPR012310">
    <property type="entry name" value="DNA_ligase_ATP-dep_cent"/>
</dbReference>
<dbReference type="CDD" id="cd04862">
    <property type="entry name" value="PaeLigD_Pol_like"/>
    <property type="match status" value="1"/>
</dbReference>
<keyword evidence="8" id="KW-0547">Nucleotide-binding</keyword>
<reference evidence="24" key="1">
    <citation type="submission" date="2018-11" db="EMBL/GenBank/DDBJ databases">
        <title>FDA dAtabase for Regulatory Grade micrObial Sequences (FDA-ARGOS): Supporting development and validation of Infectious Disease Dx tests.</title>
        <authorList>
            <person name="Goldberg B."/>
            <person name="Campos J."/>
            <person name="Tallon L."/>
            <person name="Sadzewicz L."/>
            <person name="Zhao X."/>
            <person name="Vavikolanu K."/>
            <person name="Mehta A."/>
            <person name="Aluvathingal J."/>
            <person name="Nadendla S."/>
            <person name="Geyer C."/>
            <person name="Nandy P."/>
            <person name="Yan Y."/>
            <person name="Sichtig H."/>
        </authorList>
    </citation>
    <scope>NUCLEOTIDE SEQUENCE [LARGE SCALE GENOMIC DNA]</scope>
    <source>
        <strain evidence="24">FDAARGOS_614</strain>
    </source>
</reference>
<feature type="domain" description="ATP-dependent DNA ligase family profile" evidence="22">
    <location>
        <begin position="347"/>
        <end position="444"/>
    </location>
</feature>
<dbReference type="GO" id="GO:0003677">
    <property type="term" value="F:DNA binding"/>
    <property type="evidence" value="ECO:0007669"/>
    <property type="project" value="UniProtKB-KW"/>
</dbReference>
<keyword evidence="6" id="KW-0540">Nuclease</keyword>
<accession>A0A3G8H557</accession>
<evidence type="ECO:0000313" key="23">
    <source>
        <dbReference type="EMBL" id="AZG15661.1"/>
    </source>
</evidence>
<dbReference type="Proteomes" id="UP000270411">
    <property type="component" value="Chromosome 2"/>
</dbReference>
<dbReference type="EMBL" id="CP033970">
    <property type="protein sequence ID" value="AZG15661.1"/>
    <property type="molecule type" value="Genomic_DNA"/>
</dbReference>
<dbReference type="PANTHER" id="PTHR42705">
    <property type="entry name" value="BIFUNCTIONAL NON-HOMOLOGOUS END JOINING PROTEIN LIGD"/>
    <property type="match status" value="1"/>
</dbReference>
<evidence type="ECO:0000256" key="21">
    <source>
        <dbReference type="SAM" id="MobiDB-lite"/>
    </source>
</evidence>
<dbReference type="PANTHER" id="PTHR42705:SF2">
    <property type="entry name" value="BIFUNCTIONAL NON-HOMOLOGOUS END JOINING PROTEIN LIGD"/>
    <property type="match status" value="1"/>
</dbReference>
<dbReference type="Pfam" id="PF01068">
    <property type="entry name" value="DNA_ligase_A_M"/>
    <property type="match status" value="1"/>
</dbReference>
<organism evidence="23 24">
    <name type="scientific">Cupriavidus pauculus</name>
    <dbReference type="NCBI Taxonomy" id="82633"/>
    <lineage>
        <taxon>Bacteria</taxon>
        <taxon>Pseudomonadati</taxon>
        <taxon>Pseudomonadota</taxon>
        <taxon>Betaproteobacteria</taxon>
        <taxon>Burkholderiales</taxon>
        <taxon>Burkholderiaceae</taxon>
        <taxon>Cupriavidus</taxon>
    </lineage>
</organism>
<feature type="region of interest" description="Disordered" evidence="21">
    <location>
        <begin position="203"/>
        <end position="227"/>
    </location>
</feature>
<keyword evidence="3 23" id="KW-0436">Ligase</keyword>
<evidence type="ECO:0000256" key="7">
    <source>
        <dbReference type="ARBA" id="ARBA00022723"/>
    </source>
</evidence>
<gene>
    <name evidence="23" type="primary">ligD</name>
    <name evidence="23" type="ORF">EHF44_19510</name>
</gene>
<proteinExistence type="predicted"/>
<evidence type="ECO:0000256" key="20">
    <source>
        <dbReference type="ARBA" id="ARBA00034003"/>
    </source>
</evidence>
<evidence type="ECO:0000256" key="3">
    <source>
        <dbReference type="ARBA" id="ARBA00022598"/>
    </source>
</evidence>
<dbReference type="CDD" id="cd07906">
    <property type="entry name" value="Adenylation_DNA_ligase_LigD_LigC"/>
    <property type="match status" value="1"/>
</dbReference>
<evidence type="ECO:0000256" key="9">
    <source>
        <dbReference type="ARBA" id="ARBA00022763"/>
    </source>
</evidence>
<sequence length="874" mass="94913">MAKTASATRPASRKPADAALGKYQDMRDFGATPEPSGKTARGRRAAANGAHAFVIQKHAARRLHYDFRLELDGTLKSWAVPKGPSFDPADKRMAVHVEDHPLDYADFEGVIPAGHYGAGTVIVWDRGVWIPDEDPEAGYRAGKLKFELRGEKLQGHWTLVRMGGRKARDDNAWLLIKERDAFARPASEFDVVEAMPDSVLAGTARPGKKKAGAAKADAKAKPARGKRTAAIELPEKANPAALPLALTPQLATLVEAPPADPTAWQYEIKFDGYRIVARIDGDDVRLFTRNGHDWTSKLRPLAAEIAGLGWPDGWLDGEIVVVDAQGITDFQALQNAFETAHAEAIQFYAFDLPYYAGHDLRAVPLAERRALLYRLLADHKSGRVRFSDNFEGDPKDMLDAACRMKLEGIIGKRADAPYVSTRAGTWIKLKCQNRQEFVIGGYTDPKGSRNGLGSLLLGLHDPDGKLRYVGNVGTGFDTAMLDALRKQLDGLAADKTPFDPLPRGIKGHWVKPKLVAEVTFGAWTREGRIRHSVFHALRTDKPASAVTLEKPAKPADKAPKAAAKAAAKTATGRKTSGKTAIGNVAVSHADRVIDKSTGLTKGDLVTYYARAAALMLPHLKGRPLALVRAPAGIDGEQFFQRHGDTLKLKGVRALDPALWPGHPPLLEITGADAIVEAAQLNVVEFHTWNALARNIGKPDQIVFDIDPGEGVTWREIQEAATLVKAMLDELGLQGFLKTSGGKGLHVVVPLAARAGWDEVRDFSQDVVNHMASTIPDRFVAKSGPRNRVGKIFIDYLRNGVGATTAAAFSARARPGLGVSIPVSWDELDDLTGAAQWTIANVEDRLAELARHDPWAGHDKVRQTLTRARKLLGDG</sequence>
<dbReference type="EC" id="6.5.1.1" evidence="2"/>
<dbReference type="InterPro" id="IPR052171">
    <property type="entry name" value="NHEJ_LigD"/>
</dbReference>
<keyword evidence="7" id="KW-0479">Metal-binding</keyword>
<keyword evidence="15" id="KW-0233">DNA recombination</keyword>
<dbReference type="InterPro" id="IPR012309">
    <property type="entry name" value="DNA_ligase_ATP-dep_C"/>
</dbReference>
<keyword evidence="13" id="KW-0239">DNA-directed DNA polymerase</keyword>
<dbReference type="GO" id="GO:0003910">
    <property type="term" value="F:DNA ligase (ATP) activity"/>
    <property type="evidence" value="ECO:0007669"/>
    <property type="project" value="UniProtKB-EC"/>
</dbReference>
<keyword evidence="17" id="KW-0464">Manganese</keyword>
<dbReference type="KEGG" id="cpau:EHF44_19510"/>
<dbReference type="Pfam" id="PF21686">
    <property type="entry name" value="LigD_Prim-Pol"/>
    <property type="match status" value="1"/>
</dbReference>
<dbReference type="Gene3D" id="3.90.920.10">
    <property type="entry name" value="DNA primase, PRIM domain"/>
    <property type="match status" value="1"/>
</dbReference>
<evidence type="ECO:0000256" key="13">
    <source>
        <dbReference type="ARBA" id="ARBA00022932"/>
    </source>
</evidence>
<evidence type="ECO:0000313" key="24">
    <source>
        <dbReference type="Proteomes" id="UP000270411"/>
    </source>
</evidence>
<dbReference type="GO" id="GO:0003887">
    <property type="term" value="F:DNA-directed DNA polymerase activity"/>
    <property type="evidence" value="ECO:0007669"/>
    <property type="project" value="UniProtKB-KW"/>
</dbReference>
<evidence type="ECO:0000256" key="6">
    <source>
        <dbReference type="ARBA" id="ARBA00022722"/>
    </source>
</evidence>
<dbReference type="InterPro" id="IPR014144">
    <property type="entry name" value="LigD_PE_domain"/>
</dbReference>
<keyword evidence="5" id="KW-0548">Nucleotidyltransferase</keyword>
<keyword evidence="9" id="KW-0227">DNA damage</keyword>
<dbReference type="GO" id="GO:0046872">
    <property type="term" value="F:metal ion binding"/>
    <property type="evidence" value="ECO:0007669"/>
    <property type="project" value="UniProtKB-KW"/>
</dbReference>
<evidence type="ECO:0000256" key="14">
    <source>
        <dbReference type="ARBA" id="ARBA00023125"/>
    </source>
</evidence>
<dbReference type="Gene3D" id="3.30.1490.70">
    <property type="match status" value="1"/>
</dbReference>
<feature type="compositionally biased region" description="Low complexity" evidence="21">
    <location>
        <begin position="560"/>
        <end position="574"/>
    </location>
</feature>
<dbReference type="CDD" id="cd07971">
    <property type="entry name" value="OBF_DNA_ligase_LigD"/>
    <property type="match status" value="1"/>
</dbReference>
<dbReference type="Gene3D" id="2.40.50.140">
    <property type="entry name" value="Nucleic acid-binding proteins"/>
    <property type="match status" value="1"/>
</dbReference>
<keyword evidence="14" id="KW-0238">DNA-binding</keyword>
<dbReference type="GO" id="GO:0006310">
    <property type="term" value="P:DNA recombination"/>
    <property type="evidence" value="ECO:0007669"/>
    <property type="project" value="UniProtKB-KW"/>
</dbReference>
<name>A0A3G8H557_9BURK</name>
<comment type="catalytic activity">
    <reaction evidence="20">
        <text>ATP + (deoxyribonucleotide)n-3'-hydroxyl + 5'-phospho-(deoxyribonucleotide)m = (deoxyribonucleotide)n+m + AMP + diphosphate.</text>
        <dbReference type="EC" id="6.5.1.1"/>
    </reaction>
</comment>